<reference evidence="5 6" key="1">
    <citation type="journal article" date="2017" name="Genome Announc.">
        <title>Draft Genome Sequence of Romboutsia maritimum sp. nov. Strain CCRI-22766(T), Isolated from Coastal Estuarine Mud.</title>
        <authorList>
            <person name="Maheux A.F."/>
            <person name="Boudreau D.K."/>
            <person name="Berube E."/>
            <person name="Boissinot M."/>
            <person name="Raymond F."/>
            <person name="Brodeur S."/>
            <person name="Corbeil J."/>
            <person name="Brightwell G."/>
            <person name="Broda D."/>
            <person name="Omar R.F."/>
            <person name="Bergeron M.G."/>
        </authorList>
    </citation>
    <scope>NUCLEOTIDE SEQUENCE [LARGE SCALE GENOMIC DNA]</scope>
    <source>
        <strain evidence="5 6">CCRI-22766</strain>
    </source>
</reference>
<dbReference type="PROSITE" id="PS51170">
    <property type="entry name" value="CW"/>
    <property type="match status" value="2"/>
</dbReference>
<dbReference type="OrthoDB" id="9762302at2"/>
<feature type="non-terminal residue" evidence="5">
    <location>
        <position position="557"/>
    </location>
</feature>
<name>A0A371IPU5_9FIRM</name>
<sequence length="557" mass="62250">MKKKILGTVVAFLMTFNLFACGTNIFAQETVGDYGKYAYDILRYLDKNLRERIAGTKQEVVTAEYIKDKLKSAGYEVTAQPFKYTKKGVEYNSQNIIVTKKGDSDNQVVVGAHYDSVGTAGVDDNGSGTVVNLETAIRMINVETPYTIKFVFFGAEETGLNGSKAYVESMTQKEKNNLVYMVNIDSILAGTYSYLYSGNFNEKTKKVENAWPVDQAMELAKSLNLDMHLNNTKLNYNYPSPTTGNWGDHASFRNFVPYLYFEAANWELLDDPKNPADGSSGAYETESGEVMHVPGRDDLTFIEKEWGDHGKNTIKKYCTLLPAVLLQLNPEGLKTNIADMTIGNIDNRVYTGREITPVVTVKDGSKLLEKDKDYTVSYSDNKSIGTAKVTIKGIGDYVGTTIKTFKISHKSSKSSKHHSSSDRSIINISDMTIENIKNEVYTGREITPVVTIKDGSKLLEKDKDYTVSYSDNKSIGTAKVTIKGIGDYVGTTIKTFKISHKSSVGWVNINGTWYYLKNNGEMSIGWEKVGNKWYYLSNSGAMQKGWINLNGTWYYLR</sequence>
<dbReference type="InterPro" id="IPR007484">
    <property type="entry name" value="Peptidase_M28"/>
</dbReference>
<dbReference type="EMBL" id="NOJZ02000046">
    <property type="protein sequence ID" value="RDY22505.1"/>
    <property type="molecule type" value="Genomic_DNA"/>
</dbReference>
<proteinExistence type="predicted"/>
<comment type="caution">
    <text evidence="5">The sequence shown here is derived from an EMBL/GenBank/DDBJ whole genome shotgun (WGS) entry which is preliminary data.</text>
</comment>
<feature type="repeat" description="Cell wall-binding" evidence="2">
    <location>
        <begin position="523"/>
        <end position="542"/>
    </location>
</feature>
<dbReference type="AlphaFoldDB" id="A0A371IPU5"/>
<dbReference type="Pfam" id="PF19127">
    <property type="entry name" value="Choline_bind_3"/>
    <property type="match status" value="1"/>
</dbReference>
<evidence type="ECO:0000256" key="1">
    <source>
        <dbReference type="ARBA" id="ARBA00022737"/>
    </source>
</evidence>
<dbReference type="Pfam" id="PF01473">
    <property type="entry name" value="Choline_bind_1"/>
    <property type="match status" value="1"/>
</dbReference>
<dbReference type="InterPro" id="IPR018337">
    <property type="entry name" value="Cell_wall/Cho-bd_repeat"/>
</dbReference>
<dbReference type="SUPFAM" id="SSF53187">
    <property type="entry name" value="Zn-dependent exopeptidases"/>
    <property type="match status" value="1"/>
</dbReference>
<keyword evidence="6" id="KW-1185">Reference proteome</keyword>
<dbReference type="InterPro" id="IPR045175">
    <property type="entry name" value="M28_fam"/>
</dbReference>
<evidence type="ECO:0000256" key="3">
    <source>
        <dbReference type="SAM" id="SignalP"/>
    </source>
</evidence>
<feature type="signal peptide" evidence="3">
    <location>
        <begin position="1"/>
        <end position="20"/>
    </location>
</feature>
<evidence type="ECO:0000259" key="4">
    <source>
        <dbReference type="Pfam" id="PF04389"/>
    </source>
</evidence>
<feature type="chain" id="PRO_5038925202" evidence="3">
    <location>
        <begin position="21"/>
        <end position="557"/>
    </location>
</feature>
<dbReference type="SUPFAM" id="SSF69360">
    <property type="entry name" value="Cell wall binding repeat"/>
    <property type="match status" value="1"/>
</dbReference>
<gene>
    <name evidence="5" type="ORF">CHF27_013115</name>
</gene>
<dbReference type="GO" id="GO:0006508">
    <property type="term" value="P:proteolysis"/>
    <property type="evidence" value="ECO:0007669"/>
    <property type="project" value="InterPro"/>
</dbReference>
<feature type="domain" description="Peptidase M28" evidence="4">
    <location>
        <begin position="95"/>
        <end position="253"/>
    </location>
</feature>
<dbReference type="PANTHER" id="PTHR12147">
    <property type="entry name" value="METALLOPEPTIDASE M28 FAMILY MEMBER"/>
    <property type="match status" value="1"/>
</dbReference>
<dbReference type="Gene3D" id="3.40.630.10">
    <property type="entry name" value="Zn peptidases"/>
    <property type="match status" value="1"/>
</dbReference>
<accession>A0A371IPU5</accession>
<dbReference type="RefSeq" id="WP_115976296.1">
    <property type="nucleotide sequence ID" value="NZ_NOJZ02000046.1"/>
</dbReference>
<evidence type="ECO:0000256" key="2">
    <source>
        <dbReference type="PROSITE-ProRule" id="PRU00591"/>
    </source>
</evidence>
<protein>
    <submittedName>
        <fullName evidence="5">M20/M25/M40 family metallo-hydrolase</fullName>
    </submittedName>
</protein>
<dbReference type="Proteomes" id="UP000243494">
    <property type="component" value="Unassembled WGS sequence"/>
</dbReference>
<dbReference type="Gene3D" id="2.10.270.10">
    <property type="entry name" value="Cholin Binding"/>
    <property type="match status" value="1"/>
</dbReference>
<evidence type="ECO:0000313" key="6">
    <source>
        <dbReference type="Proteomes" id="UP000243494"/>
    </source>
</evidence>
<evidence type="ECO:0000313" key="5">
    <source>
        <dbReference type="EMBL" id="RDY22505.1"/>
    </source>
</evidence>
<organism evidence="5 6">
    <name type="scientific">Romboutsia maritimum</name>
    <dbReference type="NCBI Taxonomy" id="2020948"/>
    <lineage>
        <taxon>Bacteria</taxon>
        <taxon>Bacillati</taxon>
        <taxon>Bacillota</taxon>
        <taxon>Clostridia</taxon>
        <taxon>Peptostreptococcales</taxon>
        <taxon>Peptostreptococcaceae</taxon>
        <taxon>Romboutsia</taxon>
    </lineage>
</organism>
<dbReference type="Pfam" id="PF04389">
    <property type="entry name" value="Peptidase_M28"/>
    <property type="match status" value="1"/>
</dbReference>
<keyword evidence="1" id="KW-0677">Repeat</keyword>
<keyword evidence="3" id="KW-0732">Signal</keyword>
<dbReference type="PANTHER" id="PTHR12147:SF26">
    <property type="entry name" value="PEPTIDASE M28 DOMAIN-CONTAINING PROTEIN"/>
    <property type="match status" value="1"/>
</dbReference>
<dbReference type="GO" id="GO:0008235">
    <property type="term" value="F:metalloexopeptidase activity"/>
    <property type="evidence" value="ECO:0007669"/>
    <property type="project" value="InterPro"/>
</dbReference>
<keyword evidence="5" id="KW-0378">Hydrolase</keyword>
<feature type="repeat" description="Cell wall-binding" evidence="2">
    <location>
        <begin position="503"/>
        <end position="522"/>
    </location>
</feature>